<comment type="cofactor">
    <cofactor evidence="8">
        <name>Mg(2+)</name>
        <dbReference type="ChEBI" id="CHEBI:18420"/>
    </cofactor>
    <text evidence="8">Binds 1 Mg(2+) ion per subunit.</text>
</comment>
<proteinExistence type="inferred from homology"/>
<evidence type="ECO:0000256" key="1">
    <source>
        <dbReference type="ARBA" id="ARBA00010501"/>
    </source>
</evidence>
<evidence type="ECO:0000313" key="11">
    <source>
        <dbReference type="Proteomes" id="UP001165080"/>
    </source>
</evidence>
<comment type="catalytic activity">
    <reaction evidence="6">
        <text>O-phospho-L-tyrosyl-[protein] + H2O = L-tyrosyl-[protein] + phosphate</text>
        <dbReference type="Rhea" id="RHEA:10684"/>
        <dbReference type="Rhea" id="RHEA-COMP:10136"/>
        <dbReference type="Rhea" id="RHEA-COMP:20101"/>
        <dbReference type="ChEBI" id="CHEBI:15377"/>
        <dbReference type="ChEBI" id="CHEBI:43474"/>
        <dbReference type="ChEBI" id="CHEBI:46858"/>
        <dbReference type="ChEBI" id="CHEBI:61978"/>
        <dbReference type="EC" id="3.1.3.48"/>
    </reaction>
</comment>
<evidence type="ECO:0000256" key="2">
    <source>
        <dbReference type="ARBA" id="ARBA00013064"/>
    </source>
</evidence>
<comment type="caution">
    <text evidence="10">The sequence shown here is derived from an EMBL/GenBank/DDBJ whole genome shotgun (WGS) entry which is preliminary data.</text>
</comment>
<dbReference type="PANTHER" id="PTHR10190:SF16">
    <property type="entry name" value="DEVELOPMENTAL PROTEIN EYES ABSENT"/>
    <property type="match status" value="1"/>
</dbReference>
<feature type="region of interest" description="Disordered" evidence="9">
    <location>
        <begin position="329"/>
        <end position="368"/>
    </location>
</feature>
<dbReference type="Proteomes" id="UP001165080">
    <property type="component" value="Unassembled WGS sequence"/>
</dbReference>
<evidence type="ECO:0000256" key="8">
    <source>
        <dbReference type="PIRSR" id="PIRSR628472-2"/>
    </source>
</evidence>
<evidence type="ECO:0000256" key="3">
    <source>
        <dbReference type="ARBA" id="ARBA00022801"/>
    </source>
</evidence>
<dbReference type="InterPro" id="IPR038102">
    <property type="entry name" value="EYA_dom_sf"/>
</dbReference>
<feature type="compositionally biased region" description="Low complexity" evidence="9">
    <location>
        <begin position="127"/>
        <end position="192"/>
    </location>
</feature>
<keyword evidence="4 8" id="KW-0460">Magnesium</keyword>
<dbReference type="GO" id="GO:0005634">
    <property type="term" value="C:nucleus"/>
    <property type="evidence" value="ECO:0007669"/>
    <property type="project" value="TreeGrafter"/>
</dbReference>
<dbReference type="EMBL" id="BRXU01000023">
    <property type="protein sequence ID" value="GLC58567.1"/>
    <property type="molecule type" value="Genomic_DNA"/>
</dbReference>
<feature type="binding site" evidence="8">
    <location>
        <position position="396"/>
    </location>
    <ligand>
        <name>Mg(2+)</name>
        <dbReference type="ChEBI" id="CHEBI:18420"/>
    </ligand>
</feature>
<keyword evidence="5" id="KW-0904">Protein phosphatase</keyword>
<keyword evidence="3" id="KW-0378">Hydrolase</keyword>
<feature type="active site" description="Proton donor" evidence="7">
    <location>
        <position position="396"/>
    </location>
</feature>
<dbReference type="GO" id="GO:0045739">
    <property type="term" value="P:positive regulation of DNA repair"/>
    <property type="evidence" value="ECO:0007669"/>
    <property type="project" value="TreeGrafter"/>
</dbReference>
<dbReference type="GO" id="GO:0046872">
    <property type="term" value="F:metal ion binding"/>
    <property type="evidence" value="ECO:0007669"/>
    <property type="project" value="UniProtKB-KW"/>
</dbReference>
<organism evidence="10 11">
    <name type="scientific">Pleodorina starrii</name>
    <dbReference type="NCBI Taxonomy" id="330485"/>
    <lineage>
        <taxon>Eukaryota</taxon>
        <taxon>Viridiplantae</taxon>
        <taxon>Chlorophyta</taxon>
        <taxon>core chlorophytes</taxon>
        <taxon>Chlorophyceae</taxon>
        <taxon>CS clade</taxon>
        <taxon>Chlamydomonadales</taxon>
        <taxon>Volvocaceae</taxon>
        <taxon>Pleodorina</taxon>
    </lineage>
</organism>
<dbReference type="EC" id="3.1.3.48" evidence="2"/>
<feature type="active site" description="Nucleophile" evidence="7">
    <location>
        <position position="394"/>
    </location>
</feature>
<keyword evidence="8" id="KW-0479">Metal-binding</keyword>
<dbReference type="GO" id="GO:0004725">
    <property type="term" value="F:protein tyrosine phosphatase activity"/>
    <property type="evidence" value="ECO:0007669"/>
    <property type="project" value="UniProtKB-EC"/>
</dbReference>
<dbReference type="InterPro" id="IPR028472">
    <property type="entry name" value="EYA"/>
</dbReference>
<feature type="compositionally biased region" description="Low complexity" evidence="9">
    <location>
        <begin position="213"/>
        <end position="227"/>
    </location>
</feature>
<reference evidence="10 11" key="1">
    <citation type="journal article" date="2023" name="Commun. Biol.">
        <title>Reorganization of the ancestral sex-determining regions during the evolution of trioecy in Pleodorina starrii.</title>
        <authorList>
            <person name="Takahashi K."/>
            <person name="Suzuki S."/>
            <person name="Kawai-Toyooka H."/>
            <person name="Yamamoto K."/>
            <person name="Hamaji T."/>
            <person name="Ootsuki R."/>
            <person name="Yamaguchi H."/>
            <person name="Kawachi M."/>
            <person name="Higashiyama T."/>
            <person name="Nozaki H."/>
        </authorList>
    </citation>
    <scope>NUCLEOTIDE SEQUENCE [LARGE SCALE GENOMIC DNA]</scope>
    <source>
        <strain evidence="10 11">NIES-4479</strain>
    </source>
</reference>
<comment type="similarity">
    <text evidence="1">Belongs to the HAD-like hydrolase superfamily. EYA family.</text>
</comment>
<feature type="compositionally biased region" description="Polar residues" evidence="9">
    <location>
        <begin position="228"/>
        <end position="240"/>
    </location>
</feature>
<dbReference type="AlphaFoldDB" id="A0A9W6BVI2"/>
<gene>
    <name evidence="10" type="primary">PLEST005260</name>
    <name evidence="10" type="ORF">PLESTB_001375300</name>
</gene>
<dbReference type="PANTHER" id="PTHR10190">
    <property type="entry name" value="EYES ABSENT"/>
    <property type="match status" value="1"/>
</dbReference>
<feature type="region of interest" description="Disordered" evidence="9">
    <location>
        <begin position="213"/>
        <end position="311"/>
    </location>
</feature>
<sequence length="703" mass="71924">MASVPFHSSSVPEPPSSARQVEWGAAVHGSSAVLQAMNQGCPPAYHLGAPADPSKNGDTWQAAGGHQAYSSSYPERVGYGAYSYAEQHHSWIQAQPPYTANTYAAPGSYPQYPSCQQPGYPAPYPASHPAHHPAQYPAYDAHTNPYYHHQQHQQQQHPGQQQQPYPQPQIQQHQQHQHQQQQQQQYQPQQHQQQQQYAWQSYHCHSAMRDSAAATADAGGDWKGWASHSSTRPPAQQSTGAAPEPPPAAAGSAAAAPPWSAAATASAQQLQPSQPEGRGGATDAAQTEAARTEAPGGAGAAEEPYDPMADAEPALTGSAAAAAASSSVPIGHVPASHPARPDDIAPAAARTSSDVNGGRDSGAVGTATPAAALPPPLAAAAATSRAVQLIVVWDLDETLIVFNSLLSGAFARAAAAAAGRGPPDSAAAAEAAVKVAPAAAAAAAAAAALTTAAGGGDGAAGLSDQAAALGRRLADMVFSFCDNHMSFKKFDDMDPTSFLELWASAAAGVSGGGGAGISGGGAAAAGAAAVAAAAAAVDRTTLERVAELYGGGAAGLADVLGDADCRTLALVLAEAERLTGGWVAAARRLLAGVTAAVTEAATTGAQQQQQQQQAPVLVFHQVRHVLVSAGHLVATLGKLLLWGLDEHFDIRDVYSASGRPKLEIFRALRLRFGPLAAYAAVGDGKEEERAAAVMGWGFVKEPE</sequence>
<name>A0A9W6BVI2_9CHLO</name>
<evidence type="ECO:0000313" key="10">
    <source>
        <dbReference type="EMBL" id="GLC58567.1"/>
    </source>
</evidence>
<protein>
    <recommendedName>
        <fullName evidence="2">protein-tyrosine-phosphatase</fullName>
        <ecNumber evidence="2">3.1.3.48</ecNumber>
    </recommendedName>
</protein>
<evidence type="ECO:0000256" key="5">
    <source>
        <dbReference type="ARBA" id="ARBA00022912"/>
    </source>
</evidence>
<accession>A0A9W6BVI2</accession>
<feature type="compositionally biased region" description="Low complexity" evidence="9">
    <location>
        <begin position="249"/>
        <end position="275"/>
    </location>
</feature>
<feature type="binding site" evidence="8">
    <location>
        <position position="683"/>
    </location>
    <ligand>
        <name>Mg(2+)</name>
        <dbReference type="ChEBI" id="CHEBI:18420"/>
    </ligand>
</feature>
<feature type="compositionally biased region" description="Polar residues" evidence="9">
    <location>
        <begin position="1"/>
        <end position="11"/>
    </location>
</feature>
<dbReference type="Gene3D" id="3.40.50.12350">
    <property type="match status" value="1"/>
</dbReference>
<feature type="region of interest" description="Disordered" evidence="9">
    <location>
        <begin position="120"/>
        <end position="192"/>
    </location>
</feature>
<evidence type="ECO:0000256" key="9">
    <source>
        <dbReference type="SAM" id="MobiDB-lite"/>
    </source>
</evidence>
<evidence type="ECO:0000256" key="6">
    <source>
        <dbReference type="ARBA" id="ARBA00051722"/>
    </source>
</evidence>
<keyword evidence="11" id="KW-1185">Reference proteome</keyword>
<evidence type="ECO:0000256" key="7">
    <source>
        <dbReference type="PIRSR" id="PIRSR628472-1"/>
    </source>
</evidence>
<feature type="binding site" evidence="8">
    <location>
        <position position="394"/>
    </location>
    <ligand>
        <name>Mg(2+)</name>
        <dbReference type="ChEBI" id="CHEBI:18420"/>
    </ligand>
</feature>
<dbReference type="GO" id="GO:0030154">
    <property type="term" value="P:cell differentiation"/>
    <property type="evidence" value="ECO:0007669"/>
    <property type="project" value="TreeGrafter"/>
</dbReference>
<evidence type="ECO:0000256" key="4">
    <source>
        <dbReference type="ARBA" id="ARBA00022842"/>
    </source>
</evidence>
<feature type="region of interest" description="Disordered" evidence="9">
    <location>
        <begin position="1"/>
        <end position="22"/>
    </location>
</feature>